<keyword evidence="1" id="KW-1133">Transmembrane helix</keyword>
<organism evidence="2 3">
    <name type="scientific">Terrimonas rubra</name>
    <dbReference type="NCBI Taxonomy" id="1035890"/>
    <lineage>
        <taxon>Bacteria</taxon>
        <taxon>Pseudomonadati</taxon>
        <taxon>Bacteroidota</taxon>
        <taxon>Chitinophagia</taxon>
        <taxon>Chitinophagales</taxon>
        <taxon>Chitinophagaceae</taxon>
        <taxon>Terrimonas</taxon>
    </lineage>
</organism>
<feature type="transmembrane region" description="Helical" evidence="1">
    <location>
        <begin position="105"/>
        <end position="126"/>
    </location>
</feature>
<dbReference type="Pfam" id="PF17555">
    <property type="entry name" value="TssN"/>
    <property type="match status" value="1"/>
</dbReference>
<feature type="transmembrane region" description="Helical" evidence="1">
    <location>
        <begin position="6"/>
        <end position="27"/>
    </location>
</feature>
<keyword evidence="3" id="KW-1185">Reference proteome</keyword>
<keyword evidence="1" id="KW-0812">Transmembrane</keyword>
<dbReference type="RefSeq" id="WP_386096054.1">
    <property type="nucleotide sequence ID" value="NZ_JBHUOZ010000001.1"/>
</dbReference>
<keyword evidence="1" id="KW-0472">Membrane</keyword>
<protein>
    <submittedName>
        <fullName evidence="2">TssN family type VI secretion system protein</fullName>
    </submittedName>
</protein>
<reference evidence="3" key="1">
    <citation type="journal article" date="2019" name="Int. J. Syst. Evol. Microbiol.">
        <title>The Global Catalogue of Microorganisms (GCM) 10K type strain sequencing project: providing services to taxonomists for standard genome sequencing and annotation.</title>
        <authorList>
            <consortium name="The Broad Institute Genomics Platform"/>
            <consortium name="The Broad Institute Genome Sequencing Center for Infectious Disease"/>
            <person name="Wu L."/>
            <person name="Ma J."/>
        </authorList>
    </citation>
    <scope>NUCLEOTIDE SEQUENCE [LARGE SCALE GENOMIC DNA]</scope>
    <source>
        <strain evidence="3">KCTC 23299</strain>
    </source>
</reference>
<evidence type="ECO:0000313" key="3">
    <source>
        <dbReference type="Proteomes" id="UP001597511"/>
    </source>
</evidence>
<accession>A0ABW6A653</accession>
<dbReference type="InterPro" id="IPR035177">
    <property type="entry name" value="TssN"/>
</dbReference>
<dbReference type="EMBL" id="JBHUOZ010000001">
    <property type="protein sequence ID" value="MFD2919148.1"/>
    <property type="molecule type" value="Genomic_DNA"/>
</dbReference>
<comment type="caution">
    <text evidence="2">The sequence shown here is derived from an EMBL/GenBank/DDBJ whole genome shotgun (WGS) entry which is preliminary data.</text>
</comment>
<feature type="transmembrane region" description="Helical" evidence="1">
    <location>
        <begin position="132"/>
        <end position="153"/>
    </location>
</feature>
<feature type="transmembrane region" description="Helical" evidence="1">
    <location>
        <begin position="39"/>
        <end position="59"/>
    </location>
</feature>
<sequence length="285" mass="32827">MAIKTFILYFAPFLAGSIALFAVVKQYAVTFANKGKAPFWYGTLASSLSSLVAFGVTYATNNLFVVFWLMAGLYLLFGIIHLAITHKKYFRHPREPRNKLLTAELLFGLSVVCFSIVAFAALQYFFKDKGFLFYPVLLSTVFFFVPILVYHTFIAAYTIPRPVYVTWEYPLSPIELPDEKENEELLVIGFEIAKKGGDMNRTYFRAKAPADMILGDLFYHFINDYNEVQSETPIDYLNKDRLAYNWFFRAKPKWYTFSSVLNPEKTVRENNIKENTVIICERGAV</sequence>
<proteinExistence type="predicted"/>
<evidence type="ECO:0000313" key="2">
    <source>
        <dbReference type="EMBL" id="MFD2919148.1"/>
    </source>
</evidence>
<name>A0ABW6A653_9BACT</name>
<evidence type="ECO:0000256" key="1">
    <source>
        <dbReference type="SAM" id="Phobius"/>
    </source>
</evidence>
<dbReference type="Proteomes" id="UP001597511">
    <property type="component" value="Unassembled WGS sequence"/>
</dbReference>
<gene>
    <name evidence="2" type="ORF">ACFS6H_05440</name>
</gene>
<feature type="transmembrane region" description="Helical" evidence="1">
    <location>
        <begin position="65"/>
        <end position="84"/>
    </location>
</feature>